<dbReference type="RefSeq" id="WP_168027182.1">
    <property type="nucleotide sequence ID" value="NZ_JAAVNE010000002.1"/>
</dbReference>
<dbReference type="Proteomes" id="UP000787635">
    <property type="component" value="Unassembled WGS sequence"/>
</dbReference>
<reference evidence="2 3" key="1">
    <citation type="submission" date="2020-03" db="EMBL/GenBank/DDBJ databases">
        <title>Roseomonas selenitidurans sp. nov. isolated from urban soil.</title>
        <authorList>
            <person name="Liu H."/>
        </authorList>
    </citation>
    <scope>NUCLEOTIDE SEQUENCE [LARGE SCALE GENOMIC DNA]</scope>
    <source>
        <strain evidence="2 3">BU-1</strain>
    </source>
</reference>
<name>A0ABX1DYH4_9PROT</name>
<dbReference type="EMBL" id="JAAVNE010000002">
    <property type="protein sequence ID" value="NKC29548.1"/>
    <property type="molecule type" value="Genomic_DNA"/>
</dbReference>
<dbReference type="Pfam" id="PF11306">
    <property type="entry name" value="DUF3108"/>
    <property type="match status" value="1"/>
</dbReference>
<evidence type="ECO:0000313" key="2">
    <source>
        <dbReference type="EMBL" id="NKC29548.1"/>
    </source>
</evidence>
<keyword evidence="1" id="KW-0732">Signal</keyword>
<keyword evidence="3" id="KW-1185">Reference proteome</keyword>
<evidence type="ECO:0000256" key="1">
    <source>
        <dbReference type="SAM" id="SignalP"/>
    </source>
</evidence>
<accession>A0ABX1DYH4</accession>
<comment type="caution">
    <text evidence="2">The sequence shown here is derived from an EMBL/GenBank/DDBJ whole genome shotgun (WGS) entry which is preliminary data.</text>
</comment>
<sequence>MRFLLPLLALLLPGLPAAAQPVRAVYDVYAAGMTVLQLEATFDVSAEGYRVETRFRTRGIAATFVPGEQVSRVQGQWSGAAATPGRYLSEGVWRGRARRILLAWQDGDPQVLALEPEETEEREAVPVADRRGTIDALSAMALLSRNVARDGACEGAAQVFDGRRRSDFASSTAGRERIRPWRGAWHGDALRCAFEGRQVAGFLRDQARGDAATPQRGTAWIAAPFPGAPPIPVRIEIPSRWFGTATAVLLEARPSAVADRRQ</sequence>
<organism evidence="2 3">
    <name type="scientific">Falsiroseomonas selenitidurans</name>
    <dbReference type="NCBI Taxonomy" id="2716335"/>
    <lineage>
        <taxon>Bacteria</taxon>
        <taxon>Pseudomonadati</taxon>
        <taxon>Pseudomonadota</taxon>
        <taxon>Alphaproteobacteria</taxon>
        <taxon>Acetobacterales</taxon>
        <taxon>Roseomonadaceae</taxon>
        <taxon>Falsiroseomonas</taxon>
    </lineage>
</organism>
<proteinExistence type="predicted"/>
<protein>
    <submittedName>
        <fullName evidence="2">DUF3108 domain-containing protein</fullName>
    </submittedName>
</protein>
<feature type="signal peptide" evidence="1">
    <location>
        <begin position="1"/>
        <end position="19"/>
    </location>
</feature>
<dbReference type="InterPro" id="IPR021457">
    <property type="entry name" value="DUF3108"/>
</dbReference>
<feature type="chain" id="PRO_5046993706" evidence="1">
    <location>
        <begin position="20"/>
        <end position="262"/>
    </location>
</feature>
<gene>
    <name evidence="2" type="ORF">HEQ75_01645</name>
</gene>
<evidence type="ECO:0000313" key="3">
    <source>
        <dbReference type="Proteomes" id="UP000787635"/>
    </source>
</evidence>